<keyword evidence="3" id="KW-1185">Reference proteome</keyword>
<gene>
    <name evidence="2" type="ORF">ebA6451</name>
</gene>
<organism evidence="2 3">
    <name type="scientific">Aromatoleum aromaticum (strain DSM 19018 / LMG 30748 / EbN1)</name>
    <name type="common">Azoarcus sp. (strain EbN1)</name>
    <dbReference type="NCBI Taxonomy" id="76114"/>
    <lineage>
        <taxon>Bacteria</taxon>
        <taxon>Pseudomonadati</taxon>
        <taxon>Pseudomonadota</taxon>
        <taxon>Betaproteobacteria</taxon>
        <taxon>Rhodocyclales</taxon>
        <taxon>Rhodocyclaceae</taxon>
        <taxon>Aromatoleum</taxon>
    </lineage>
</organism>
<evidence type="ECO:0000313" key="2">
    <source>
        <dbReference type="EMBL" id="CAI09814.1"/>
    </source>
</evidence>
<sequence length="69" mass="7424">MVDAQFGLAWKVTPLRHGIRCARGQIASRGAASYQSGIPRPAGGHHRPAKDLALSLQKSRRCADAADSW</sequence>
<dbReference type="Proteomes" id="UP000006552">
    <property type="component" value="Chromosome"/>
</dbReference>
<dbReference type="STRING" id="76114.ebA6451"/>
<accession>Q5NYQ0</accession>
<dbReference type="AlphaFoldDB" id="Q5NYQ0"/>
<reference evidence="2 3" key="1">
    <citation type="journal article" date="2005" name="Arch. Microbiol.">
        <title>The genome sequence of an anaerobic aromatic-degrading denitrifying bacterium, strain EbN1.</title>
        <authorList>
            <person name="Rabus R."/>
            <person name="Kube M."/>
            <person name="Heider J."/>
            <person name="Beck A."/>
            <person name="Heitmann K."/>
            <person name="Widdel F."/>
            <person name="Reinhardt R."/>
        </authorList>
    </citation>
    <scope>NUCLEOTIDE SEQUENCE [LARGE SCALE GENOMIC DNA]</scope>
    <source>
        <strain evidence="2 3">EbN1</strain>
    </source>
</reference>
<name>Q5NYQ0_AROAE</name>
<evidence type="ECO:0000313" key="3">
    <source>
        <dbReference type="Proteomes" id="UP000006552"/>
    </source>
</evidence>
<protein>
    <submittedName>
        <fullName evidence="2">Uncharacterized protein</fullName>
    </submittedName>
</protein>
<dbReference type="KEGG" id="eba:ebA6451"/>
<proteinExistence type="predicted"/>
<evidence type="ECO:0000256" key="1">
    <source>
        <dbReference type="SAM" id="MobiDB-lite"/>
    </source>
</evidence>
<dbReference type="EMBL" id="CR555306">
    <property type="protein sequence ID" value="CAI09814.1"/>
    <property type="molecule type" value="Genomic_DNA"/>
</dbReference>
<feature type="region of interest" description="Disordered" evidence="1">
    <location>
        <begin position="32"/>
        <end position="56"/>
    </location>
</feature>
<dbReference type="HOGENOM" id="CLU_2766881_0_0_4"/>